<reference evidence="3" key="1">
    <citation type="submission" date="2018-09" db="EMBL/GenBank/DDBJ databases">
        <title>Paracoccus onubensis nov. sp. a moderate halophilic bacterium isolated from Gruta de las Maravillas (Aracena, Spain).</title>
        <authorList>
            <person name="Jurado V."/>
            <person name="Gutierrez-Patricio S."/>
            <person name="Gonzalez-Pimentel J.L."/>
            <person name="Miller A.Z."/>
            <person name="Laiz L."/>
            <person name="Saiz-Jimenez C."/>
        </authorList>
    </citation>
    <scope>NUCLEOTIDE SEQUENCE [LARGE SCALE GENOMIC DNA]</scope>
    <source>
        <strain evidence="3">DSM 26381</strain>
    </source>
</reference>
<gene>
    <name evidence="2" type="ORF">D3P05_08230</name>
</gene>
<sequence>MSARDETNFHLPAEAMEALTTVPAGKLAPRLDPPARPLPFVLLDCFDQSLRRSGRLLIEAGDQLELLTADGRILTQAARRKGGFVADLADGPVKAALADLSPLRALLPLGTGEMRPATLSLVDDEGKTRARALLRLLTGTGGKETVVATLSGLRGYDKALDRLRAHLVACGGLGLAEGGLYRRLFVGHRPYQPKPAIAIGRKDRAIDVASDIIAAHIPVARANEPGIIADLDSEFLHDYRIALRKIRSVLSLFKGVYDPAQTDALKARFTALMAPTGRLRDLDVYLLERHRYDALLPEAMHGGLDRMFALFRQERHAAQAQLADHLRGTAYRAEIADLARLFETRKALRPGPNAARGAHDLACELIWKRYRKICRIAAELGPETPDGDIHALRIHCKKLRYLMEFFAPAFSEGRFAELIKPLKRLQDRLGLFNDFSVQQVSLRAFLAGLDKVPEAERLEIAQSAGALIMVLHQRQLEERDKVAGSFARFNSAKTQRLFRDLFRDGGEGT</sequence>
<keyword evidence="3" id="KW-1185">Reference proteome</keyword>
<evidence type="ECO:0000313" key="2">
    <source>
        <dbReference type="EMBL" id="RJL18075.1"/>
    </source>
</evidence>
<proteinExistence type="predicted"/>
<name>A0A419A870_9RHOB</name>
<dbReference type="AlphaFoldDB" id="A0A419A870"/>
<evidence type="ECO:0000259" key="1">
    <source>
        <dbReference type="PROSITE" id="PS51708"/>
    </source>
</evidence>
<dbReference type="InterPro" id="IPR038186">
    <property type="entry name" value="CHAD_dom_sf"/>
</dbReference>
<protein>
    <submittedName>
        <fullName evidence="2">CHAD domain-containing protein</fullName>
    </submittedName>
</protein>
<organism evidence="2 3">
    <name type="scientific">Paracoccus siganidrum</name>
    <dbReference type="NCBI Taxonomy" id="1276757"/>
    <lineage>
        <taxon>Bacteria</taxon>
        <taxon>Pseudomonadati</taxon>
        <taxon>Pseudomonadota</taxon>
        <taxon>Alphaproteobacteria</taxon>
        <taxon>Rhodobacterales</taxon>
        <taxon>Paracoccaceae</taxon>
        <taxon>Paracoccus</taxon>
    </lineage>
</organism>
<dbReference type="SMART" id="SM00880">
    <property type="entry name" value="CHAD"/>
    <property type="match status" value="1"/>
</dbReference>
<dbReference type="OrthoDB" id="9777271at2"/>
<dbReference type="PROSITE" id="PS51708">
    <property type="entry name" value="CHAD"/>
    <property type="match status" value="1"/>
</dbReference>
<dbReference type="InterPro" id="IPR007899">
    <property type="entry name" value="CHAD_dom"/>
</dbReference>
<dbReference type="PANTHER" id="PTHR39339:SF1">
    <property type="entry name" value="CHAD DOMAIN-CONTAINING PROTEIN"/>
    <property type="match status" value="1"/>
</dbReference>
<dbReference type="Pfam" id="PF05235">
    <property type="entry name" value="CHAD"/>
    <property type="match status" value="1"/>
</dbReference>
<feature type="domain" description="CHAD" evidence="1">
    <location>
        <begin position="202"/>
        <end position="503"/>
    </location>
</feature>
<dbReference type="Gene3D" id="1.40.20.10">
    <property type="entry name" value="CHAD domain"/>
    <property type="match status" value="1"/>
</dbReference>
<dbReference type="EMBL" id="QZEW01000028">
    <property type="protein sequence ID" value="RJL18075.1"/>
    <property type="molecule type" value="Genomic_DNA"/>
</dbReference>
<comment type="caution">
    <text evidence="2">The sequence shown here is derived from an EMBL/GenBank/DDBJ whole genome shotgun (WGS) entry which is preliminary data.</text>
</comment>
<dbReference type="RefSeq" id="WP_119897693.1">
    <property type="nucleotide sequence ID" value="NZ_QNRC01000002.1"/>
</dbReference>
<evidence type="ECO:0000313" key="3">
    <source>
        <dbReference type="Proteomes" id="UP000283587"/>
    </source>
</evidence>
<accession>A0A419A870</accession>
<dbReference type="PANTHER" id="PTHR39339">
    <property type="entry name" value="SLR1444 PROTEIN"/>
    <property type="match status" value="1"/>
</dbReference>
<dbReference type="Proteomes" id="UP000283587">
    <property type="component" value="Unassembled WGS sequence"/>
</dbReference>